<keyword evidence="1" id="KW-0732">Signal</keyword>
<name>A0A9D9GLM6_9BACL</name>
<feature type="chain" id="PRO_5038351730" description="SsuA/THI5-like domain-containing protein" evidence="1">
    <location>
        <begin position="17"/>
        <end position="342"/>
    </location>
</feature>
<dbReference type="Proteomes" id="UP000823629">
    <property type="component" value="Unassembled WGS sequence"/>
</dbReference>
<reference evidence="2" key="1">
    <citation type="submission" date="2020-10" db="EMBL/GenBank/DDBJ databases">
        <authorList>
            <person name="Gilroy R."/>
        </authorList>
    </citation>
    <scope>NUCLEOTIDE SEQUENCE</scope>
    <source>
        <strain evidence="2">1748</strain>
    </source>
</reference>
<proteinExistence type="predicted"/>
<organism evidence="2 3">
    <name type="scientific">Candidatus Scatoplasma merdavium</name>
    <dbReference type="NCBI Taxonomy" id="2840932"/>
    <lineage>
        <taxon>Bacteria</taxon>
        <taxon>Bacillati</taxon>
        <taxon>Bacillota</taxon>
        <taxon>Bacilli</taxon>
        <taxon>Bacillales</taxon>
        <taxon>Candidatus Scatoplasma</taxon>
    </lineage>
</organism>
<evidence type="ECO:0000313" key="2">
    <source>
        <dbReference type="EMBL" id="MBO8414232.1"/>
    </source>
</evidence>
<evidence type="ECO:0008006" key="4">
    <source>
        <dbReference type="Google" id="ProtNLM"/>
    </source>
</evidence>
<comment type="caution">
    <text evidence="2">The sequence shown here is derived from an EMBL/GenBank/DDBJ whole genome shotgun (WGS) entry which is preliminary data.</text>
</comment>
<dbReference type="EMBL" id="JADING010000056">
    <property type="protein sequence ID" value="MBO8414232.1"/>
    <property type="molecule type" value="Genomic_DNA"/>
</dbReference>
<sequence length="342" mass="37653">MKKLYAILLTPLMLLASCDSDVSSSNQMTSTNSTDTNYQYHLIAPKGAPGLSYYSFLEKENYTVEISSPSNVIAAFSSSDYDAIIFDLTKGANFIKQGKKYKLARLVTSSNAYLVSIGNKPADDEVSNEDKIVSFGTNSLFTGLLKKVHNLDEVIEVSDVATAYQVASSGLYEGEKVDYVVLSEPYVSQLIDNNPTSRYLKEDISQSYYEYSKQLGLNGGEGYKLFPQAGLFISENLENNQGAVTSFLQDFDKNLNDLANNDAKEAIACLERLNDYDIQANFNMSLELIKEVLNQETNPLNLANAMGFTSTSFDINGFIEEAGIEGITPIPSSAFSKYSNLK</sequence>
<accession>A0A9D9GLM6</accession>
<evidence type="ECO:0000313" key="3">
    <source>
        <dbReference type="Proteomes" id="UP000823629"/>
    </source>
</evidence>
<feature type="signal peptide" evidence="1">
    <location>
        <begin position="1"/>
        <end position="16"/>
    </location>
</feature>
<evidence type="ECO:0000256" key="1">
    <source>
        <dbReference type="SAM" id="SignalP"/>
    </source>
</evidence>
<dbReference type="PROSITE" id="PS51257">
    <property type="entry name" value="PROKAR_LIPOPROTEIN"/>
    <property type="match status" value="1"/>
</dbReference>
<gene>
    <name evidence="2" type="ORF">IAC78_01960</name>
</gene>
<reference evidence="2" key="2">
    <citation type="journal article" date="2021" name="PeerJ">
        <title>Extensive microbial diversity within the chicken gut microbiome revealed by metagenomics and culture.</title>
        <authorList>
            <person name="Gilroy R."/>
            <person name="Ravi A."/>
            <person name="Getino M."/>
            <person name="Pursley I."/>
            <person name="Horton D.L."/>
            <person name="Alikhan N.F."/>
            <person name="Baker D."/>
            <person name="Gharbi K."/>
            <person name="Hall N."/>
            <person name="Watson M."/>
            <person name="Adriaenssens E.M."/>
            <person name="Foster-Nyarko E."/>
            <person name="Jarju S."/>
            <person name="Secka A."/>
            <person name="Antonio M."/>
            <person name="Oren A."/>
            <person name="Chaudhuri R.R."/>
            <person name="La Ragione R."/>
            <person name="Hildebrand F."/>
            <person name="Pallen M.J."/>
        </authorList>
    </citation>
    <scope>NUCLEOTIDE SEQUENCE</scope>
    <source>
        <strain evidence="2">1748</strain>
    </source>
</reference>
<dbReference type="AlphaFoldDB" id="A0A9D9GLM6"/>
<protein>
    <recommendedName>
        <fullName evidence="4">SsuA/THI5-like domain-containing protein</fullName>
    </recommendedName>
</protein>